<name>L0DLS7_SINAD</name>
<protein>
    <submittedName>
        <fullName evidence="2">Uncharacterized protein</fullName>
    </submittedName>
</protein>
<dbReference type="Proteomes" id="UP000010798">
    <property type="component" value="Chromosome"/>
</dbReference>
<keyword evidence="3" id="KW-1185">Reference proteome</keyword>
<accession>L0DLS7</accession>
<dbReference type="EMBL" id="CP003364">
    <property type="protein sequence ID" value="AGA29626.1"/>
    <property type="molecule type" value="Genomic_DNA"/>
</dbReference>
<dbReference type="AlphaFoldDB" id="L0DLS7"/>
<dbReference type="RefSeq" id="WP_015248727.1">
    <property type="nucleotide sequence ID" value="NC_019892.1"/>
</dbReference>
<reference evidence="2 3" key="1">
    <citation type="submission" date="2012-02" db="EMBL/GenBank/DDBJ databases">
        <title>Complete sequence of chromosome of Singulisphaera acidiphila DSM 18658.</title>
        <authorList>
            <consortium name="US DOE Joint Genome Institute (JGI-PGF)"/>
            <person name="Lucas S."/>
            <person name="Copeland A."/>
            <person name="Lapidus A."/>
            <person name="Glavina del Rio T."/>
            <person name="Dalin E."/>
            <person name="Tice H."/>
            <person name="Bruce D."/>
            <person name="Goodwin L."/>
            <person name="Pitluck S."/>
            <person name="Peters L."/>
            <person name="Ovchinnikova G."/>
            <person name="Chertkov O."/>
            <person name="Kyrpides N."/>
            <person name="Mavromatis K."/>
            <person name="Ivanova N."/>
            <person name="Brettin T."/>
            <person name="Detter J.C."/>
            <person name="Han C."/>
            <person name="Larimer F."/>
            <person name="Land M."/>
            <person name="Hauser L."/>
            <person name="Markowitz V."/>
            <person name="Cheng J.-F."/>
            <person name="Hugenholtz P."/>
            <person name="Woyke T."/>
            <person name="Wu D."/>
            <person name="Tindall B."/>
            <person name="Pomrenke H."/>
            <person name="Brambilla E."/>
            <person name="Klenk H.-P."/>
            <person name="Eisen J.A."/>
        </authorList>
    </citation>
    <scope>NUCLEOTIDE SEQUENCE [LARGE SCALE GENOMIC DNA]</scope>
    <source>
        <strain evidence="3">ATCC BAA-1392 / DSM 18658 / VKM B-2454 / MOB10</strain>
    </source>
</reference>
<evidence type="ECO:0000313" key="2">
    <source>
        <dbReference type="EMBL" id="AGA29626.1"/>
    </source>
</evidence>
<dbReference type="STRING" id="886293.Sinac_5482"/>
<dbReference type="HOGENOM" id="CLU_1460355_0_0_0"/>
<keyword evidence="1" id="KW-0472">Membrane</keyword>
<keyword evidence="1" id="KW-1133">Transmembrane helix</keyword>
<dbReference type="KEGG" id="saci:Sinac_5482"/>
<proteinExistence type="predicted"/>
<evidence type="ECO:0000313" key="3">
    <source>
        <dbReference type="Proteomes" id="UP000010798"/>
    </source>
</evidence>
<evidence type="ECO:0000256" key="1">
    <source>
        <dbReference type="SAM" id="Phobius"/>
    </source>
</evidence>
<sequence length="185" mass="21075">MSGIRDERLKTGRRTIVRALFAVVAVPPMLLVFSLFGLFPWSGLNCCQDDIDLTSGRIRFTRYLLWVPVRRIVNDSTLTTALSLGDRTGLEPEWHPVVTLSPGLRHSPHYRFHAAIDQIRHLEICWEFGKMTLAARRETASHVLRLWRQSGDDFRARDYIQAVLAQALEADKKGEVIDVSDLPLP</sequence>
<organism evidence="2 3">
    <name type="scientific">Singulisphaera acidiphila (strain ATCC BAA-1392 / DSM 18658 / VKM B-2454 / MOB10)</name>
    <dbReference type="NCBI Taxonomy" id="886293"/>
    <lineage>
        <taxon>Bacteria</taxon>
        <taxon>Pseudomonadati</taxon>
        <taxon>Planctomycetota</taxon>
        <taxon>Planctomycetia</taxon>
        <taxon>Isosphaerales</taxon>
        <taxon>Isosphaeraceae</taxon>
        <taxon>Singulisphaera</taxon>
    </lineage>
</organism>
<gene>
    <name evidence="2" type="ordered locus">Sinac_5482</name>
</gene>
<feature type="transmembrane region" description="Helical" evidence="1">
    <location>
        <begin position="20"/>
        <end position="41"/>
    </location>
</feature>
<dbReference type="OrthoDB" id="291351at2"/>
<keyword evidence="1" id="KW-0812">Transmembrane</keyword>